<dbReference type="STRING" id="407821.A0A087THI9"/>
<dbReference type="OrthoDB" id="8951118at2759"/>
<dbReference type="EMBL" id="KK115251">
    <property type="protein sequence ID" value="KFM64578.1"/>
    <property type="molecule type" value="Genomic_DNA"/>
</dbReference>
<feature type="region of interest" description="Disordered" evidence="1">
    <location>
        <begin position="1"/>
        <end position="30"/>
    </location>
</feature>
<proteinExistence type="predicted"/>
<feature type="compositionally biased region" description="Acidic residues" evidence="1">
    <location>
        <begin position="63"/>
        <end position="73"/>
    </location>
</feature>
<protein>
    <submittedName>
        <fullName evidence="2">Protein Jumonji</fullName>
    </submittedName>
</protein>
<feature type="region of interest" description="Disordered" evidence="1">
    <location>
        <begin position="904"/>
        <end position="923"/>
    </location>
</feature>
<feature type="compositionally biased region" description="Polar residues" evidence="1">
    <location>
        <begin position="904"/>
        <end position="917"/>
    </location>
</feature>
<feature type="compositionally biased region" description="Polar residues" evidence="1">
    <location>
        <begin position="319"/>
        <end position="330"/>
    </location>
</feature>
<reference evidence="2 3" key="1">
    <citation type="submission" date="2013-11" db="EMBL/GenBank/DDBJ databases">
        <title>Genome sequencing of Stegodyphus mimosarum.</title>
        <authorList>
            <person name="Bechsgaard J."/>
        </authorList>
    </citation>
    <scope>NUCLEOTIDE SEQUENCE [LARGE SCALE GENOMIC DNA]</scope>
</reference>
<name>A0A087THI9_STEMI</name>
<evidence type="ECO:0000313" key="3">
    <source>
        <dbReference type="Proteomes" id="UP000054359"/>
    </source>
</evidence>
<gene>
    <name evidence="2" type="ORF">X975_10941</name>
</gene>
<dbReference type="AlphaFoldDB" id="A0A087THI9"/>
<organism evidence="2 3">
    <name type="scientific">Stegodyphus mimosarum</name>
    <name type="common">African social velvet spider</name>
    <dbReference type="NCBI Taxonomy" id="407821"/>
    <lineage>
        <taxon>Eukaryota</taxon>
        <taxon>Metazoa</taxon>
        <taxon>Ecdysozoa</taxon>
        <taxon>Arthropoda</taxon>
        <taxon>Chelicerata</taxon>
        <taxon>Arachnida</taxon>
        <taxon>Araneae</taxon>
        <taxon>Araneomorphae</taxon>
        <taxon>Entelegynae</taxon>
        <taxon>Eresoidea</taxon>
        <taxon>Eresidae</taxon>
        <taxon>Stegodyphus</taxon>
    </lineage>
</organism>
<dbReference type="Proteomes" id="UP000054359">
    <property type="component" value="Unassembled WGS sequence"/>
</dbReference>
<dbReference type="OMA" id="CKCIAIN"/>
<sequence length="1117" mass="123088">MKPFTKKEPSPCSVSDDSPPQRPKRSTCQKNLGITNGLLWREETDLKRALYASLQETRRRNLEDDDEEPEEEEKIVPNVQATENGEESPKKAKVHAQRKFAQGSTPNSPIPTPLKVPYVNSSTTELLPYRRPKTEDFLTFLCLRGTSILPPSLDFLNSCSKSDSSSDCRSLSPEPEIKECSNVKEISAKNSDSREKINAKHEIVENGLRKHACKASSKRHPGASQVIKKTSSTVLKSQKEVSIVRKRKSRDQSDQDFIPTNVSSRLKSSCNGRTRSSTFHALREKYKKQRIAADKKKLLPVKNTTAPSSLISHTRGHATRSQSIKSLSKRNSPEVVETKTRLKPGHVILTKNKQTRIERKLAMEKRKSLRSAHPTRDFSQKRISVLGKKTPWLRRAKLVPPIVDVDSDSEPEIISAAPTKKITPAVTPGEIENVSNKNPLSERLRSRRIASKVHSHLSSRQVLLRKHMQNRLKAKKNILKNKNIKSRTIIKRATKQNMYKKVRKSLVIKTMSLRKDLQNKRVTRSAKHQIEELFWSNPEKRSKVLSTKRIPVSKSDKKRVLPKNFPPPKRQKVVHTVKDLKPSKCQSKEPLKKKTIVVDGARASKQNTSVSDVLKVKESVKITRSSKVLAPVDDKPSTSSAVCSASLLPKSKTESMSNIKSTGANATNTLLHTKSKTESMSNIKSTGTNVTNTLLHTKSKTESMSNIKNTGPNATNTLLHTKSKPESMSNIKNTGANVTNTLLHAKSKTESASNVKSTGANVTNTVLHTKSKTENMSNIKSTGVNVTNTILHTKSKTESMSNIKSTGANATNTLLHTKSKTESMSNIKNTGAGAANTLLHTKSKTESMSNIKSTGANVANSLNSKSRTESISHTKASENTPNAVPYIKTISGNVPNVKNLASASSEGISHSKTQSENISHDKNWETKASNVSLPSKAKIENAFVKNIPPATFDTSHSKTKTVNISNDKNAKIAHSSVSSHPNSKSENISNVKSLVTVPNTFTHPKDKVENGANLKTSSNIKNSCANLSKENGVSTSRESRTVNIPTSEQSSSFDVKHITDIHKPSTSSAGLQSLPDTFDSEISKMNLLPSIISEVKTLNRVSNNTESNKNDFGNKDT</sequence>
<feature type="region of interest" description="Disordered" evidence="1">
    <location>
        <begin position="1029"/>
        <end position="1051"/>
    </location>
</feature>
<accession>A0A087THI9</accession>
<feature type="region of interest" description="Disordered" evidence="1">
    <location>
        <begin position="54"/>
        <end position="116"/>
    </location>
</feature>
<feature type="region of interest" description="Disordered" evidence="1">
    <location>
        <begin position="307"/>
        <end position="334"/>
    </location>
</feature>
<evidence type="ECO:0000313" key="2">
    <source>
        <dbReference type="EMBL" id="KFM64578.1"/>
    </source>
</evidence>
<feature type="non-terminal residue" evidence="2">
    <location>
        <position position="1117"/>
    </location>
</feature>
<evidence type="ECO:0000256" key="1">
    <source>
        <dbReference type="SAM" id="MobiDB-lite"/>
    </source>
</evidence>
<keyword evidence="3" id="KW-1185">Reference proteome</keyword>